<reference evidence="2" key="1">
    <citation type="journal article" date="2023" name="Plants (Basel)">
        <title>Genomic Analysis of Leptolyngbya boryana CZ1 Reveals Efficient Carbon Fixation Modules.</title>
        <authorList>
            <person name="Bai X."/>
            <person name="Wang H."/>
            <person name="Cheng W."/>
            <person name="Wang J."/>
            <person name="Ma M."/>
            <person name="Hu H."/>
            <person name="Song Z."/>
            <person name="Ma H."/>
            <person name="Fan Y."/>
            <person name="Du C."/>
            <person name="Xu J."/>
        </authorList>
    </citation>
    <scope>NUCLEOTIDE SEQUENCE</scope>
    <source>
        <strain evidence="2">CZ1</strain>
    </source>
</reference>
<feature type="domain" description="MurNAc-LAA" evidence="1">
    <location>
        <begin position="529"/>
        <end position="669"/>
    </location>
</feature>
<dbReference type="GO" id="GO:0008745">
    <property type="term" value="F:N-acetylmuramoyl-L-alanine amidase activity"/>
    <property type="evidence" value="ECO:0007669"/>
    <property type="project" value="InterPro"/>
</dbReference>
<dbReference type="Gene3D" id="3.40.630.40">
    <property type="entry name" value="Zn-dependent exopeptidases"/>
    <property type="match status" value="1"/>
</dbReference>
<dbReference type="InterPro" id="IPR009003">
    <property type="entry name" value="Peptidase_S1_PA"/>
</dbReference>
<dbReference type="SUPFAM" id="SSF53187">
    <property type="entry name" value="Zn-dependent exopeptidases"/>
    <property type="match status" value="1"/>
</dbReference>
<gene>
    <name evidence="2" type="ORF">Q2T42_19630</name>
</gene>
<dbReference type="SUPFAM" id="SSF50494">
    <property type="entry name" value="Trypsin-like serine proteases"/>
    <property type="match status" value="1"/>
</dbReference>
<dbReference type="EMBL" id="CP130144">
    <property type="protein sequence ID" value="WNZ44047.1"/>
    <property type="molecule type" value="Genomic_DNA"/>
</dbReference>
<evidence type="ECO:0000313" key="2">
    <source>
        <dbReference type="EMBL" id="WNZ44047.1"/>
    </source>
</evidence>
<dbReference type="Pfam" id="PF13365">
    <property type="entry name" value="Trypsin_2"/>
    <property type="match status" value="2"/>
</dbReference>
<reference evidence="2" key="2">
    <citation type="submission" date="2023-07" db="EMBL/GenBank/DDBJ databases">
        <authorList>
            <person name="Bai X.-H."/>
            <person name="Wang H.-H."/>
            <person name="Wang J."/>
            <person name="Ma M.-Y."/>
            <person name="Hu H.-H."/>
            <person name="Song Z.-L."/>
            <person name="Ma H.-G."/>
            <person name="Fan Y."/>
            <person name="Du C.-Y."/>
            <person name="Xu J.-C."/>
        </authorList>
    </citation>
    <scope>NUCLEOTIDE SEQUENCE</scope>
    <source>
        <strain evidence="2">CZ1</strain>
    </source>
</reference>
<proteinExistence type="predicted"/>
<dbReference type="PANTHER" id="PTHR14389">
    <property type="entry name" value="SI:CH1073-475A24.1"/>
    <property type="match status" value="1"/>
</dbReference>
<dbReference type="GO" id="GO:0009253">
    <property type="term" value="P:peptidoglycan catabolic process"/>
    <property type="evidence" value="ECO:0007669"/>
    <property type="project" value="InterPro"/>
</dbReference>
<dbReference type="InterPro" id="IPR043504">
    <property type="entry name" value="Peptidase_S1_PA_chymotrypsin"/>
</dbReference>
<dbReference type="Gene3D" id="2.40.10.10">
    <property type="entry name" value="Trypsin-like serine proteases"/>
    <property type="match status" value="2"/>
</dbReference>
<organism evidence="2">
    <name type="scientific">Leptolyngbya boryana CZ1</name>
    <dbReference type="NCBI Taxonomy" id="3060204"/>
    <lineage>
        <taxon>Bacteria</taxon>
        <taxon>Bacillati</taxon>
        <taxon>Cyanobacteriota</taxon>
        <taxon>Cyanophyceae</taxon>
        <taxon>Leptolyngbyales</taxon>
        <taxon>Leptolyngbyaceae</taxon>
        <taxon>Leptolyngbya group</taxon>
        <taxon>Leptolyngbya</taxon>
    </lineage>
</organism>
<dbReference type="InterPro" id="IPR002508">
    <property type="entry name" value="MurNAc-LAA_cat"/>
</dbReference>
<evidence type="ECO:0000259" key="1">
    <source>
        <dbReference type="SMART" id="SM00646"/>
    </source>
</evidence>
<protein>
    <submittedName>
        <fullName evidence="2">Trypsin-like peptidase domain-containing protein</fullName>
    </submittedName>
</protein>
<dbReference type="SMART" id="SM00646">
    <property type="entry name" value="Ami_3"/>
    <property type="match status" value="1"/>
</dbReference>
<dbReference type="RefSeq" id="WP_316426227.1">
    <property type="nucleotide sequence ID" value="NZ_CP130144.1"/>
</dbReference>
<dbReference type="PANTHER" id="PTHR14389:SF3">
    <property type="entry name" value="PROTEIN FAM111A-LIKE"/>
    <property type="match status" value="1"/>
</dbReference>
<name>A0AA97AMA8_LEPBY</name>
<dbReference type="AlphaFoldDB" id="A0AA97AMA8"/>
<sequence length="680" mass="76477">MSNYFILKNKIVGGAVAQYFDESIRQYVESNYPTGQAQPPSVSSLVPITGLELAQLVNKYYALKSEELARKAHGSSDFLPFAFLSRGLRCGSPVCLLLRQYTESSIQEIFEAINSNNYSTRELSNLLKIDNYQEFWEGHETVLEALEKVDNMRTRLSDYIKSKPLAVGTGFLVGRDYMMTNHHVLPDSSIASDFIARFKYEIDSQGDELDAIDYKLEPSFFITSNGELDYTIIKILPLEEEDRKQKGLAFREAGNNFGWLHMPKEENEAVAIPPIPCLKRTNFLPLALKQVKKLSQMSRSKIASSFALSPIIGENAWARSLRKDIAFQQSLQPEISDKLQIQGLMGQAISIIQHPKGNRKEIVVDNNRVQAIYQNWIQYETDAEPGSSGSPLFNSQWQLIGLHHSAFIDTENGEIIGYLGTRVCRIVQDLRRQLQDSKNAELEKFLIQYVDNPKRGKIFISAGRKRELQGLEDKAQFEADVLFKLGSKVVEHIQLKSEKYSYGLEAIHIQQQAPETLNSAQAVISWLQKDKKQYQPGDVALEILLDAVSQPAAPLDHEQSTHSLNGDTRGAKVYYFRNRAERNLNAESLLKGFLRTARLVDKKVNGEQSNFPSQGAQPDTAVGRVSFCADVSIPSLVLYAGYLTNQQDCKLFDEAYLDQLAIGIANGLIDWANSLSPTII</sequence>
<accession>A0AA97AMA8</accession>